<comment type="caution">
    <text evidence="7">The sequence shown here is derived from an EMBL/GenBank/DDBJ whole genome shotgun (WGS) entry which is preliminary data.</text>
</comment>
<evidence type="ECO:0000313" key="7">
    <source>
        <dbReference type="EMBL" id="RQM11428.1"/>
    </source>
</evidence>
<dbReference type="InterPro" id="IPR006887">
    <property type="entry name" value="P4R3-like_central_dom"/>
</dbReference>
<dbReference type="GO" id="GO:0005654">
    <property type="term" value="C:nucleoplasm"/>
    <property type="evidence" value="ECO:0007669"/>
    <property type="project" value="TreeGrafter"/>
</dbReference>
<proteinExistence type="predicted"/>
<dbReference type="GO" id="GO:0006974">
    <property type="term" value="P:DNA damage response"/>
    <property type="evidence" value="ECO:0007669"/>
    <property type="project" value="TreeGrafter"/>
</dbReference>
<dbReference type="AlphaFoldDB" id="A0A425C333"/>
<accession>A0A425C333</accession>
<comment type="subcellular location">
    <subcellularLocation>
        <location evidence="1">Nucleus</location>
    </subcellularLocation>
</comment>
<dbReference type="GO" id="GO:0003712">
    <property type="term" value="F:transcription coregulator activity"/>
    <property type="evidence" value="ECO:0007669"/>
    <property type="project" value="InterPro"/>
</dbReference>
<evidence type="ECO:0000256" key="4">
    <source>
        <dbReference type="ARBA" id="ARBA00023242"/>
    </source>
</evidence>
<dbReference type="GO" id="GO:0030289">
    <property type="term" value="C:protein phosphatase 4 complex"/>
    <property type="evidence" value="ECO:0007669"/>
    <property type="project" value="TreeGrafter"/>
</dbReference>
<reference evidence="7 8" key="1">
    <citation type="submission" date="2018-06" db="EMBL/GenBank/DDBJ databases">
        <title>Comparative genomics of downy mildews reveals potential adaptations to biotrophy.</title>
        <authorList>
            <person name="Fletcher K."/>
            <person name="Klosterman S.J."/>
            <person name="Derevnina L."/>
            <person name="Martin F."/>
            <person name="Koike S."/>
            <person name="Reyes Chin-Wo S."/>
            <person name="Mou B."/>
            <person name="Michelmore R."/>
        </authorList>
    </citation>
    <scope>NUCLEOTIDE SEQUENCE [LARGE SCALE GENOMIC DNA]</scope>
    <source>
        <strain evidence="7 8">R13</strain>
    </source>
</reference>
<name>A0A425C333_9STRA</name>
<sequence>MAEEYRQRLDNNVEKLVENFKGLVKTAKIKDPANTTRESFQSSIYATTLVQASESLLKLVSEMKLSLALGDFEGMSQNVDTTSEELLKRQVLTRLDRCDDVDAQISHLSSDISSALFELENHFYQSKWRLSPTTDSDETSIDHLFRDDIKPRDLPSCELENLDEILILLKTAHPTVRSAVLTDLMDKDGAYIAKLLDLFDVSELDADKSELYKLFDVFYAMLEMCNRGVIEILLSDTNFISVVGVFGYNPGLIREMDFRTALEGGGGFNEVIPITDRSVVERVHMNYRIQVIKDNVLSRSLPDGCVLLLEHMINENSFYILTYISETEDYWKAMYWKIRRDRETDEFVCSLSSKDLIVSKDKRLDGLGLLKAILNLVRVTKPLDRSQRREPFGAPPVFGSLISSFFGDGEIFAAFATVLGSPDSNSKEIALAVDILNALVFYQGPDRLRAYLASEGKCVSAPSSDNERIVWTSESSLFTALLLVFERDEPMRIQLLNLLRDIFCVPLAQDDKFLSVLYPNYMHWLLQPLKKHTFLYDESAMFDLQDSIMELLTFCTENHGYRVKYLFGRQPIASYAEKMLRSKNKLFVIHAVKFVRACIVRAEAFFSRFLIQNDLFTPMLANLEIGKTNTGAVSSAVLEALSYIEKTNMTSLVEHIYTKFFETYKAECPLVFEAIRARHNENSGSVDEALDSIDNNKVRFVRAGSLVDEEEELYWEKDTETTEPAPELKNGLSEEVSCQNSPRSVKLVDYDDDDDESTAPKDESNSSEAASATSPRGADIDEKRELQLPVRKKKEEEVTAQSFLGGNSVLAHKKAHQKISNKARSPQFKNVFQKISWKLNTPVSSTEHGSNMLTKVATEKKGCNDGSSFAQRDDSNKNSVGSEYVACDDGVNAESAALIVAKRKLALEEVTNSEPLLKKAKSCTPISSS</sequence>
<organism evidence="7 8">
    <name type="scientific">Peronospora effusa</name>
    <dbReference type="NCBI Taxonomy" id="542832"/>
    <lineage>
        <taxon>Eukaryota</taxon>
        <taxon>Sar</taxon>
        <taxon>Stramenopiles</taxon>
        <taxon>Oomycota</taxon>
        <taxon>Peronosporomycetes</taxon>
        <taxon>Peronosporales</taxon>
        <taxon>Peronosporaceae</taxon>
        <taxon>Peronospora</taxon>
    </lineage>
</organism>
<evidence type="ECO:0000256" key="1">
    <source>
        <dbReference type="ARBA" id="ARBA00004123"/>
    </source>
</evidence>
<dbReference type="VEuPathDB" id="FungiDB:DD237_003968"/>
<evidence type="ECO:0000256" key="3">
    <source>
        <dbReference type="ARBA" id="ARBA00023163"/>
    </source>
</evidence>
<evidence type="ECO:0000259" key="6">
    <source>
        <dbReference type="Pfam" id="PF04802"/>
    </source>
</evidence>
<dbReference type="EMBL" id="QKXF01000431">
    <property type="protein sequence ID" value="RQM11428.1"/>
    <property type="molecule type" value="Genomic_DNA"/>
</dbReference>
<evidence type="ECO:0000256" key="2">
    <source>
        <dbReference type="ARBA" id="ARBA00023015"/>
    </source>
</evidence>
<dbReference type="InterPro" id="IPR009332">
    <property type="entry name" value="Med22"/>
</dbReference>
<dbReference type="GO" id="GO:0006357">
    <property type="term" value="P:regulation of transcription by RNA polymerase II"/>
    <property type="evidence" value="ECO:0007669"/>
    <property type="project" value="InterPro"/>
</dbReference>
<keyword evidence="2" id="KW-0805">Transcription regulation</keyword>
<keyword evidence="3" id="KW-0804">Transcription</keyword>
<dbReference type="Pfam" id="PF04802">
    <property type="entry name" value="PP4R3"/>
    <property type="match status" value="1"/>
</dbReference>
<dbReference type="GO" id="GO:0072542">
    <property type="term" value="F:protein phosphatase activator activity"/>
    <property type="evidence" value="ECO:0007669"/>
    <property type="project" value="TreeGrafter"/>
</dbReference>
<evidence type="ECO:0000256" key="5">
    <source>
        <dbReference type="SAM" id="MobiDB-lite"/>
    </source>
</evidence>
<dbReference type="PANTHER" id="PTHR23318">
    <property type="entry name" value="ATP SYNTHASE GAMMA-RELATED"/>
    <property type="match status" value="1"/>
</dbReference>
<protein>
    <recommendedName>
        <fullName evidence="6">Serine/threonine-protein phosphatase 4 regulatory subunit 3-like central domain-containing protein</fullName>
    </recommendedName>
</protein>
<dbReference type="Pfam" id="PF06179">
    <property type="entry name" value="Med22"/>
    <property type="match status" value="1"/>
</dbReference>
<dbReference type="PANTHER" id="PTHR23318:SF0">
    <property type="entry name" value="SERINE_THREONINE-PROTEIN PHOSPHATASE 4 REGULATORY SUBUNIT 3"/>
    <property type="match status" value="1"/>
</dbReference>
<feature type="domain" description="Serine/threonine-protein phosphatase 4 regulatory subunit 3-like central" evidence="6">
    <location>
        <begin position="169"/>
        <end position="679"/>
    </location>
</feature>
<keyword evidence="4" id="KW-0539">Nucleus</keyword>
<gene>
    <name evidence="7" type="ORF">DD237_003968</name>
</gene>
<dbReference type="Proteomes" id="UP000286097">
    <property type="component" value="Unassembled WGS sequence"/>
</dbReference>
<dbReference type="InterPro" id="IPR051137">
    <property type="entry name" value="PP4R3-like"/>
</dbReference>
<feature type="region of interest" description="Disordered" evidence="5">
    <location>
        <begin position="715"/>
        <end position="796"/>
    </location>
</feature>
<dbReference type="GO" id="GO:0016592">
    <property type="term" value="C:mediator complex"/>
    <property type="evidence" value="ECO:0007669"/>
    <property type="project" value="InterPro"/>
</dbReference>
<evidence type="ECO:0000313" key="8">
    <source>
        <dbReference type="Proteomes" id="UP000286097"/>
    </source>
</evidence>